<evidence type="ECO:0000256" key="1">
    <source>
        <dbReference type="ARBA" id="ARBA00022490"/>
    </source>
</evidence>
<evidence type="ECO:0000313" key="10">
    <source>
        <dbReference type="EMBL" id="SNR72970.1"/>
    </source>
</evidence>
<dbReference type="GO" id="GO:0046872">
    <property type="term" value="F:metal ion binding"/>
    <property type="evidence" value="ECO:0007669"/>
    <property type="project" value="UniProtKB-KW"/>
</dbReference>
<comment type="cofactor">
    <cofactor evidence="8">
        <name>Mg(2+)</name>
        <dbReference type="ChEBI" id="CHEBI:18420"/>
    </cofactor>
</comment>
<feature type="domain" description="MobA-like NTP transferase" evidence="9">
    <location>
        <begin position="6"/>
        <end position="163"/>
    </location>
</feature>
<dbReference type="GO" id="GO:0005525">
    <property type="term" value="F:GTP binding"/>
    <property type="evidence" value="ECO:0007669"/>
    <property type="project" value="UniProtKB-UniRule"/>
</dbReference>
<dbReference type="InterPro" id="IPR025877">
    <property type="entry name" value="MobA-like_NTP_Trfase"/>
</dbReference>
<sequence>MNGAAGIVLAGGRSSRMGTSKAALEWHGSTLLRQVTGVLDRAVTGPVIVVRAPEQKLPELDPRVVVRDDPEEGHGPMQGLAVGLDTAHTYADTAFVCSTDLPFLHTAFVHAVLRGFQLDREQGEEAPIDVVLPLVHGYRQPMAAGYRTGLAPLVAQQLRTGRHKPAQLFEECRVRRLTDEELLTDPRLARADPELDSVVNVNTPEDYERARARPAPEVTVERFGVLATRGGTRGSVRVRAATLAAAAEQVGLELDGHIVAAVNGDQIRDDGQCPLLGGDTVSFLSADAGG</sequence>
<keyword evidence="7 8" id="KW-0501">Molybdenum cofactor biosynthesis</keyword>
<dbReference type="Pfam" id="PF12804">
    <property type="entry name" value="NTP_transf_3"/>
    <property type="match status" value="1"/>
</dbReference>
<keyword evidence="2 8" id="KW-0808">Transferase</keyword>
<dbReference type="Proteomes" id="UP000198348">
    <property type="component" value="Unassembled WGS sequence"/>
</dbReference>
<comment type="function">
    <text evidence="8">Transfers a GMP moiety from GTP to Mo-molybdopterin (Mo-MPT) cofactor (Moco or molybdenum cofactor) to form Mo-molybdopterin guanine dinucleotide (Mo-MGD) cofactor.</text>
</comment>
<dbReference type="EC" id="2.7.7.77" evidence="8"/>
<evidence type="ECO:0000256" key="2">
    <source>
        <dbReference type="ARBA" id="ARBA00022679"/>
    </source>
</evidence>
<proteinExistence type="inferred from homology"/>
<name>A0A238YPN0_9PSEU</name>
<dbReference type="PANTHER" id="PTHR19136">
    <property type="entry name" value="MOLYBDENUM COFACTOR GUANYLYLTRANSFERASE"/>
    <property type="match status" value="1"/>
</dbReference>
<dbReference type="Gene3D" id="3.90.550.10">
    <property type="entry name" value="Spore Coat Polysaccharide Biosynthesis Protein SpsA, Chain A"/>
    <property type="match status" value="1"/>
</dbReference>
<evidence type="ECO:0000256" key="7">
    <source>
        <dbReference type="ARBA" id="ARBA00023150"/>
    </source>
</evidence>
<evidence type="ECO:0000256" key="4">
    <source>
        <dbReference type="ARBA" id="ARBA00022741"/>
    </source>
</evidence>
<comment type="catalytic activity">
    <reaction evidence="8">
        <text>Mo-molybdopterin + GTP + H(+) = Mo-molybdopterin guanine dinucleotide + diphosphate</text>
        <dbReference type="Rhea" id="RHEA:34243"/>
        <dbReference type="ChEBI" id="CHEBI:15378"/>
        <dbReference type="ChEBI" id="CHEBI:33019"/>
        <dbReference type="ChEBI" id="CHEBI:37565"/>
        <dbReference type="ChEBI" id="CHEBI:71302"/>
        <dbReference type="ChEBI" id="CHEBI:71310"/>
        <dbReference type="EC" id="2.7.7.77"/>
    </reaction>
</comment>
<evidence type="ECO:0000256" key="8">
    <source>
        <dbReference type="HAMAP-Rule" id="MF_00316"/>
    </source>
</evidence>
<evidence type="ECO:0000313" key="11">
    <source>
        <dbReference type="Proteomes" id="UP000198348"/>
    </source>
</evidence>
<evidence type="ECO:0000259" key="9">
    <source>
        <dbReference type="Pfam" id="PF12804"/>
    </source>
</evidence>
<dbReference type="RefSeq" id="WP_089302436.1">
    <property type="nucleotide sequence ID" value="NZ_FZNW01000016.1"/>
</dbReference>
<feature type="binding site" evidence="8">
    <location>
        <position position="100"/>
    </location>
    <ligand>
        <name>GTP</name>
        <dbReference type="ChEBI" id="CHEBI:37565"/>
    </ligand>
</feature>
<dbReference type="GO" id="GO:0006777">
    <property type="term" value="P:Mo-molybdopterin cofactor biosynthetic process"/>
    <property type="evidence" value="ECO:0007669"/>
    <property type="project" value="UniProtKB-KW"/>
</dbReference>
<feature type="binding site" evidence="8">
    <location>
        <position position="21"/>
    </location>
    <ligand>
        <name>GTP</name>
        <dbReference type="ChEBI" id="CHEBI:37565"/>
    </ligand>
</feature>
<organism evidence="10 11">
    <name type="scientific">Haloechinothrix alba</name>
    <dbReference type="NCBI Taxonomy" id="664784"/>
    <lineage>
        <taxon>Bacteria</taxon>
        <taxon>Bacillati</taxon>
        <taxon>Actinomycetota</taxon>
        <taxon>Actinomycetes</taxon>
        <taxon>Pseudonocardiales</taxon>
        <taxon>Pseudonocardiaceae</taxon>
        <taxon>Haloechinothrix</taxon>
    </lineage>
</organism>
<dbReference type="AlphaFoldDB" id="A0A238YPN0"/>
<keyword evidence="11" id="KW-1185">Reference proteome</keyword>
<dbReference type="OrthoDB" id="4735656at2"/>
<keyword evidence="4 8" id="KW-0547">Nucleotide-binding</keyword>
<evidence type="ECO:0000256" key="5">
    <source>
        <dbReference type="ARBA" id="ARBA00022842"/>
    </source>
</evidence>
<keyword evidence="3 8" id="KW-0479">Metal-binding</keyword>
<evidence type="ECO:0000256" key="6">
    <source>
        <dbReference type="ARBA" id="ARBA00023134"/>
    </source>
</evidence>
<comment type="subcellular location">
    <subcellularLocation>
        <location evidence="8">Cytoplasm</location>
    </subcellularLocation>
</comment>
<dbReference type="SUPFAM" id="SSF53448">
    <property type="entry name" value="Nucleotide-diphospho-sugar transferases"/>
    <property type="match status" value="1"/>
</dbReference>
<reference evidence="10 11" key="1">
    <citation type="submission" date="2017-06" db="EMBL/GenBank/DDBJ databases">
        <authorList>
            <person name="Kim H.J."/>
            <person name="Triplett B.A."/>
        </authorList>
    </citation>
    <scope>NUCLEOTIDE SEQUENCE [LARGE SCALE GENOMIC DNA]</scope>
    <source>
        <strain evidence="10 11">DSM 45207</strain>
    </source>
</reference>
<dbReference type="HAMAP" id="MF_00316">
    <property type="entry name" value="MobA"/>
    <property type="match status" value="1"/>
</dbReference>
<dbReference type="InterPro" id="IPR013482">
    <property type="entry name" value="Molybde_CF_guanTrfase"/>
</dbReference>
<dbReference type="GO" id="GO:0061603">
    <property type="term" value="F:molybdenum cofactor guanylyltransferase activity"/>
    <property type="evidence" value="ECO:0007669"/>
    <property type="project" value="UniProtKB-EC"/>
</dbReference>
<feature type="binding site" evidence="8">
    <location>
        <position position="100"/>
    </location>
    <ligand>
        <name>Mg(2+)</name>
        <dbReference type="ChEBI" id="CHEBI:18420"/>
    </ligand>
</feature>
<dbReference type="PANTHER" id="PTHR19136:SF81">
    <property type="entry name" value="MOLYBDENUM COFACTOR GUANYLYLTRANSFERASE"/>
    <property type="match status" value="1"/>
</dbReference>
<keyword evidence="5 8" id="KW-0460">Magnesium</keyword>
<keyword evidence="1 8" id="KW-0963">Cytoplasm</keyword>
<dbReference type="GO" id="GO:0005737">
    <property type="term" value="C:cytoplasm"/>
    <property type="evidence" value="ECO:0007669"/>
    <property type="project" value="UniProtKB-SubCell"/>
</dbReference>
<dbReference type="InterPro" id="IPR016155">
    <property type="entry name" value="Mopterin_synth/thiamin_S_b"/>
</dbReference>
<protein>
    <recommendedName>
        <fullName evidence="8">Probable molybdenum cofactor guanylyltransferase</fullName>
        <shortName evidence="8">MoCo guanylyltransferase</shortName>
        <ecNumber evidence="8">2.7.7.77</ecNumber>
    </recommendedName>
    <alternativeName>
        <fullName evidence="8">GTP:molybdopterin guanylyltransferase</fullName>
    </alternativeName>
    <alternativeName>
        <fullName evidence="8">Mo-MPT guanylyltransferase</fullName>
    </alternativeName>
    <alternativeName>
        <fullName evidence="8">Molybdopterin guanylyltransferase</fullName>
    </alternativeName>
    <alternativeName>
        <fullName evidence="8">Molybdopterin-guanine dinucleotide synthase</fullName>
        <shortName evidence="8">MGD synthase</shortName>
    </alternativeName>
</protein>
<gene>
    <name evidence="8" type="primary">mobA</name>
    <name evidence="10" type="ORF">SAMN06265360_11670</name>
</gene>
<keyword evidence="6 8" id="KW-0342">GTP-binding</keyword>
<comment type="domain">
    <text evidence="8">The N-terminal domain determines nucleotide recognition and specific binding, while the C-terminal domain determines the specific binding to the target protein.</text>
</comment>
<comment type="similarity">
    <text evidence="8">Belongs to the MobA family.</text>
</comment>
<evidence type="ECO:0000256" key="3">
    <source>
        <dbReference type="ARBA" id="ARBA00022723"/>
    </source>
</evidence>
<dbReference type="SUPFAM" id="SSF54285">
    <property type="entry name" value="MoaD/ThiS"/>
    <property type="match status" value="1"/>
</dbReference>
<dbReference type="EMBL" id="FZNW01000016">
    <property type="protein sequence ID" value="SNR72970.1"/>
    <property type="molecule type" value="Genomic_DNA"/>
</dbReference>
<dbReference type="InterPro" id="IPR029044">
    <property type="entry name" value="Nucleotide-diphossugar_trans"/>
</dbReference>
<comment type="caution">
    <text evidence="8">Lacks conserved residue(s) required for the propagation of feature annotation.</text>
</comment>
<feature type="binding site" evidence="8">
    <location>
        <begin position="9"/>
        <end position="11"/>
    </location>
    <ligand>
        <name>GTP</name>
        <dbReference type="ChEBI" id="CHEBI:37565"/>
    </ligand>
</feature>
<accession>A0A238YPN0</accession>
<dbReference type="CDD" id="cd02503">
    <property type="entry name" value="MobA"/>
    <property type="match status" value="1"/>
</dbReference>